<dbReference type="PANTHER" id="PTHR21229:SF1">
    <property type="entry name" value="GH17801P"/>
    <property type="match status" value="1"/>
</dbReference>
<dbReference type="OrthoDB" id="19932at2759"/>
<dbReference type="GO" id="GO:0005829">
    <property type="term" value="C:cytosol"/>
    <property type="evidence" value="ECO:0007669"/>
    <property type="project" value="GOC"/>
</dbReference>
<evidence type="ECO:0000256" key="9">
    <source>
        <dbReference type="SAM" id="SignalP"/>
    </source>
</evidence>
<gene>
    <name evidence="12" type="ORF">CANARDRAFT_29676</name>
</gene>
<dbReference type="Pfam" id="PF06814">
    <property type="entry name" value="GOST_TM"/>
    <property type="match status" value="1"/>
</dbReference>
<dbReference type="EMBL" id="KV453861">
    <property type="protein sequence ID" value="ODV83678.1"/>
    <property type="molecule type" value="Genomic_DNA"/>
</dbReference>
<organism evidence="12 13">
    <name type="scientific">[Candida] arabinofermentans NRRL YB-2248</name>
    <dbReference type="NCBI Taxonomy" id="983967"/>
    <lineage>
        <taxon>Eukaryota</taxon>
        <taxon>Fungi</taxon>
        <taxon>Dikarya</taxon>
        <taxon>Ascomycota</taxon>
        <taxon>Saccharomycotina</taxon>
        <taxon>Pichiomycetes</taxon>
        <taxon>Pichiales</taxon>
        <taxon>Pichiaceae</taxon>
        <taxon>Ogataea</taxon>
        <taxon>Ogataea/Candida clade</taxon>
    </lineage>
</organism>
<proteinExistence type="inferred from homology"/>
<feature type="transmembrane region" description="Helical" evidence="8">
    <location>
        <begin position="191"/>
        <end position="211"/>
    </location>
</feature>
<keyword evidence="6 8" id="KW-0472">Membrane</keyword>
<dbReference type="GO" id="GO:0016020">
    <property type="term" value="C:membrane"/>
    <property type="evidence" value="ECO:0007669"/>
    <property type="project" value="UniProtKB-SubCell"/>
</dbReference>
<feature type="transmembrane region" description="Helical" evidence="8">
    <location>
        <begin position="223"/>
        <end position="242"/>
    </location>
</feature>
<dbReference type="PANTHER" id="PTHR21229">
    <property type="entry name" value="LUNG SEVEN TRANSMEMBRANE RECEPTOR"/>
    <property type="match status" value="1"/>
</dbReference>
<keyword evidence="13" id="KW-1185">Reference proteome</keyword>
<protein>
    <recommendedName>
        <fullName evidence="14">Membrane protein PTM1</fullName>
    </recommendedName>
</protein>
<feature type="domain" description="GOST seven transmembrane" evidence="10">
    <location>
        <begin position="187"/>
        <end position="459"/>
    </location>
</feature>
<keyword evidence="3 8" id="KW-0812">Transmembrane</keyword>
<dbReference type="Proteomes" id="UP000094801">
    <property type="component" value="Unassembled WGS sequence"/>
</dbReference>
<feature type="transmembrane region" description="Helical" evidence="8">
    <location>
        <begin position="262"/>
        <end position="289"/>
    </location>
</feature>
<evidence type="ECO:0000256" key="4">
    <source>
        <dbReference type="ARBA" id="ARBA00022729"/>
    </source>
</evidence>
<evidence type="ECO:0000256" key="1">
    <source>
        <dbReference type="ARBA" id="ARBA00004141"/>
    </source>
</evidence>
<feature type="transmembrane region" description="Helical" evidence="8">
    <location>
        <begin position="395"/>
        <end position="416"/>
    </location>
</feature>
<evidence type="ECO:0000256" key="6">
    <source>
        <dbReference type="ARBA" id="ARBA00023136"/>
    </source>
</evidence>
<dbReference type="InterPro" id="IPR009637">
    <property type="entry name" value="GPR107/GPR108-like"/>
</dbReference>
<dbReference type="AlphaFoldDB" id="A0A1E4SVZ5"/>
<name>A0A1E4SVZ5_9ASCO</name>
<feature type="domain" description="PTM1-like N-terminal" evidence="11">
    <location>
        <begin position="33"/>
        <end position="176"/>
    </location>
</feature>
<dbReference type="GO" id="GO:0042147">
    <property type="term" value="P:retrograde transport, endosome to Golgi"/>
    <property type="evidence" value="ECO:0007669"/>
    <property type="project" value="TreeGrafter"/>
</dbReference>
<feature type="compositionally biased region" description="Polar residues" evidence="7">
    <location>
        <begin position="507"/>
        <end position="532"/>
    </location>
</feature>
<evidence type="ECO:0000256" key="3">
    <source>
        <dbReference type="ARBA" id="ARBA00022692"/>
    </source>
</evidence>
<keyword evidence="4 9" id="KW-0732">Signal</keyword>
<evidence type="ECO:0000259" key="11">
    <source>
        <dbReference type="Pfam" id="PF21902"/>
    </source>
</evidence>
<evidence type="ECO:0000256" key="7">
    <source>
        <dbReference type="SAM" id="MobiDB-lite"/>
    </source>
</evidence>
<evidence type="ECO:0000313" key="12">
    <source>
        <dbReference type="EMBL" id="ODV83678.1"/>
    </source>
</evidence>
<evidence type="ECO:0000256" key="2">
    <source>
        <dbReference type="ARBA" id="ARBA00007883"/>
    </source>
</evidence>
<feature type="compositionally biased region" description="Polar residues" evidence="7">
    <location>
        <begin position="553"/>
        <end position="562"/>
    </location>
</feature>
<reference evidence="13" key="1">
    <citation type="submission" date="2016-04" db="EMBL/GenBank/DDBJ databases">
        <title>Comparative genomics of biotechnologically important yeasts.</title>
        <authorList>
            <consortium name="DOE Joint Genome Institute"/>
            <person name="Riley R."/>
            <person name="Haridas S."/>
            <person name="Wolfe K.H."/>
            <person name="Lopes M.R."/>
            <person name="Hittinger C.T."/>
            <person name="Goker M."/>
            <person name="Salamov A."/>
            <person name="Wisecaver J."/>
            <person name="Long T.M."/>
            <person name="Aerts A.L."/>
            <person name="Barry K."/>
            <person name="Choi C."/>
            <person name="Clum A."/>
            <person name="Coughlan A.Y."/>
            <person name="Deshpande S."/>
            <person name="Douglass A.P."/>
            <person name="Hanson S.J."/>
            <person name="Klenk H.-P."/>
            <person name="Labutti K."/>
            <person name="Lapidus A."/>
            <person name="Lindquist E."/>
            <person name="Lipzen A."/>
            <person name="Meier-Kolthoff J.P."/>
            <person name="Ohm R.A."/>
            <person name="Otillar R.P."/>
            <person name="Pangilinan J."/>
            <person name="Peng Y."/>
            <person name="Rokas A."/>
            <person name="Rosa C.A."/>
            <person name="Scheuner C."/>
            <person name="Sibirny A.A."/>
            <person name="Slot J.C."/>
            <person name="Stielow J.B."/>
            <person name="Sun H."/>
            <person name="Kurtzman C.P."/>
            <person name="Blackwell M."/>
            <person name="Grigoriev I.V."/>
            <person name="Jeffries T.W."/>
        </authorList>
    </citation>
    <scope>NUCLEOTIDE SEQUENCE [LARGE SCALE GENOMIC DNA]</scope>
    <source>
        <strain evidence="13">NRRL YB-2248</strain>
    </source>
</reference>
<accession>A0A1E4SVZ5</accession>
<evidence type="ECO:0008006" key="14">
    <source>
        <dbReference type="Google" id="ProtNLM"/>
    </source>
</evidence>
<keyword evidence="5 8" id="KW-1133">Transmembrane helix</keyword>
<evidence type="ECO:0000256" key="8">
    <source>
        <dbReference type="SAM" id="Phobius"/>
    </source>
</evidence>
<evidence type="ECO:0000313" key="13">
    <source>
        <dbReference type="Proteomes" id="UP000094801"/>
    </source>
</evidence>
<evidence type="ECO:0000259" key="10">
    <source>
        <dbReference type="Pfam" id="PF06814"/>
    </source>
</evidence>
<feature type="signal peptide" evidence="9">
    <location>
        <begin position="1"/>
        <end position="22"/>
    </location>
</feature>
<feature type="region of interest" description="Disordered" evidence="7">
    <location>
        <begin position="507"/>
        <end position="580"/>
    </location>
</feature>
<dbReference type="STRING" id="983967.A0A1E4SVZ5"/>
<evidence type="ECO:0000256" key="5">
    <source>
        <dbReference type="ARBA" id="ARBA00022989"/>
    </source>
</evidence>
<feature type="transmembrane region" description="Helical" evidence="8">
    <location>
        <begin position="301"/>
        <end position="320"/>
    </location>
</feature>
<dbReference type="Pfam" id="PF21902">
    <property type="entry name" value="PTM1-like_N"/>
    <property type="match status" value="1"/>
</dbReference>
<feature type="transmembrane region" description="Helical" evidence="8">
    <location>
        <begin position="436"/>
        <end position="453"/>
    </location>
</feature>
<dbReference type="InterPro" id="IPR053937">
    <property type="entry name" value="GOST_TM"/>
</dbReference>
<comment type="similarity">
    <text evidence="2">Belongs to the LU7TM family.</text>
</comment>
<dbReference type="InterPro" id="IPR053938">
    <property type="entry name" value="PTM1-like_N"/>
</dbReference>
<feature type="compositionally biased region" description="Basic and acidic residues" evidence="7">
    <location>
        <begin position="538"/>
        <end position="551"/>
    </location>
</feature>
<sequence>MLFINAARWALISVLSATAVLAQKTALSAKAPEYCTGMYSKIDWGGPTDPFIKVDLKSFATPNPQTGNASISLIVFEHRDLDRLGYYDNTTHITHYICTEELIDGGVCSKEELNEFIVNQNTTYENTVKSVVLTDLGVNDFSYHVAKTGYYCVAAYNPVYDDSDRNDFKLVVNFHNAYGNLAASEIPKLPMYGLLAVVYAVCLGVYLFQVFKHRSELLLLQKYLAGFFVFLTIENILVWSLYDVRNNSKAYPTPAGIKFYTFFISCLNAFKISFSLFLLLIISLGYGVVYPKLARKTMFKCKILAVAHFIFSVAFIYMSYYTSQALPETTTTNTTTSSDSLDSSSWIFMIVTFPLAILLVVFYFYILSSQQKTVRLLQENKQIVKLNMYKKLFRLIFSSMLLMVFASIISMVIIFNDSLTDSIDRLWKFNEVLTDLWPSIIYFIVFIGLAIIWRPTDTSYLLAASTQIPTAEGVLEDPENPEDQVDIYNNLEQYGNEFEFDDLRSLESQSNPFQDPSGPSSSNVARSGTSENPFADAEENKTLDVEFEKQKASLKSSASNDNFHLDDDDDEDFEKAKKKD</sequence>
<feature type="transmembrane region" description="Helical" evidence="8">
    <location>
        <begin position="346"/>
        <end position="366"/>
    </location>
</feature>
<comment type="subcellular location">
    <subcellularLocation>
        <location evidence="1">Membrane</location>
        <topology evidence="1">Multi-pass membrane protein</topology>
    </subcellularLocation>
</comment>
<feature type="chain" id="PRO_5009162976" description="Membrane protein PTM1" evidence="9">
    <location>
        <begin position="23"/>
        <end position="580"/>
    </location>
</feature>
<dbReference type="GO" id="GO:0005794">
    <property type="term" value="C:Golgi apparatus"/>
    <property type="evidence" value="ECO:0007669"/>
    <property type="project" value="TreeGrafter"/>
</dbReference>